<evidence type="ECO:0000256" key="1">
    <source>
        <dbReference type="SAM" id="Phobius"/>
    </source>
</evidence>
<feature type="transmembrane region" description="Helical" evidence="1">
    <location>
        <begin position="154"/>
        <end position="176"/>
    </location>
</feature>
<protein>
    <submittedName>
        <fullName evidence="2">Uncharacterized protein</fullName>
    </submittedName>
</protein>
<organism evidence="2 3">
    <name type="scientific">Nesterenkonia sphaerica</name>
    <dbReference type="NCBI Taxonomy" id="1804988"/>
    <lineage>
        <taxon>Bacteria</taxon>
        <taxon>Bacillati</taxon>
        <taxon>Actinomycetota</taxon>
        <taxon>Actinomycetes</taxon>
        <taxon>Micrococcales</taxon>
        <taxon>Micrococcaceae</taxon>
        <taxon>Nesterenkonia</taxon>
    </lineage>
</organism>
<evidence type="ECO:0000313" key="2">
    <source>
        <dbReference type="EMBL" id="TLP75767.1"/>
    </source>
</evidence>
<feature type="transmembrane region" description="Helical" evidence="1">
    <location>
        <begin position="89"/>
        <end position="111"/>
    </location>
</feature>
<keyword evidence="1" id="KW-1133">Transmembrane helix</keyword>
<gene>
    <name evidence="2" type="ORF">FEF27_06975</name>
</gene>
<dbReference type="AlphaFoldDB" id="A0A5R9AD22"/>
<dbReference type="Proteomes" id="UP000306544">
    <property type="component" value="Unassembled WGS sequence"/>
</dbReference>
<dbReference type="OrthoDB" id="2078312at201174"/>
<sequence length="188" mass="20566">MFGVYFVDSLGFIRIIDTPIYLRFAWGSAESETLWAIGIAHVLAALFAGILYRTLPLVVLLGGAFGLFALVQLSYMFHALTMPQAPPTLGMPLLYAVAVSIYTVLNFAIWADFSTPATIARNAALGVGVAGWLATFAATALSIWWAAIELPFAAHLRAVAAISFFLFSSCVVLFLFRNRQRFHQTDPQ</sequence>
<feature type="transmembrane region" description="Helical" evidence="1">
    <location>
        <begin position="123"/>
        <end position="148"/>
    </location>
</feature>
<dbReference type="EMBL" id="VAWA01000007">
    <property type="protein sequence ID" value="TLP75767.1"/>
    <property type="molecule type" value="Genomic_DNA"/>
</dbReference>
<feature type="transmembrane region" description="Helical" evidence="1">
    <location>
        <begin position="33"/>
        <end position="52"/>
    </location>
</feature>
<keyword evidence="3" id="KW-1185">Reference proteome</keyword>
<name>A0A5R9AD22_9MICC</name>
<feature type="transmembrane region" description="Helical" evidence="1">
    <location>
        <begin position="57"/>
        <end position="77"/>
    </location>
</feature>
<evidence type="ECO:0000313" key="3">
    <source>
        <dbReference type="Proteomes" id="UP000306544"/>
    </source>
</evidence>
<proteinExistence type="predicted"/>
<reference evidence="2 3" key="1">
    <citation type="submission" date="2019-05" db="EMBL/GenBank/DDBJ databases">
        <title>Nesterenkonia sp. GY239, isolated from the Southern Atlantic Ocean.</title>
        <authorList>
            <person name="Zhang G."/>
        </authorList>
    </citation>
    <scope>NUCLEOTIDE SEQUENCE [LARGE SCALE GENOMIC DNA]</scope>
    <source>
        <strain evidence="2 3">GY239</strain>
    </source>
</reference>
<keyword evidence="1" id="KW-0472">Membrane</keyword>
<keyword evidence="1" id="KW-0812">Transmembrane</keyword>
<accession>A0A5R9AD22</accession>
<comment type="caution">
    <text evidence="2">The sequence shown here is derived from an EMBL/GenBank/DDBJ whole genome shotgun (WGS) entry which is preliminary data.</text>
</comment>